<dbReference type="GO" id="GO:0016757">
    <property type="term" value="F:glycosyltransferase activity"/>
    <property type="evidence" value="ECO:0007669"/>
    <property type="project" value="InterPro"/>
</dbReference>
<organism evidence="3 4">
    <name type="scientific">Caballeronia catudaia</name>
    <dbReference type="NCBI Taxonomy" id="1777136"/>
    <lineage>
        <taxon>Bacteria</taxon>
        <taxon>Pseudomonadati</taxon>
        <taxon>Pseudomonadota</taxon>
        <taxon>Betaproteobacteria</taxon>
        <taxon>Burkholderiales</taxon>
        <taxon>Burkholderiaceae</taxon>
        <taxon>Caballeronia</taxon>
    </lineage>
</organism>
<evidence type="ECO:0000313" key="4">
    <source>
        <dbReference type="Proteomes" id="UP000054870"/>
    </source>
</evidence>
<dbReference type="InterPro" id="IPR001296">
    <property type="entry name" value="Glyco_trans_1"/>
</dbReference>
<dbReference type="PANTHER" id="PTHR12526:SF595">
    <property type="entry name" value="BLL5217 PROTEIN"/>
    <property type="match status" value="1"/>
</dbReference>
<dbReference type="InterPro" id="IPR028098">
    <property type="entry name" value="Glyco_trans_4-like_N"/>
</dbReference>
<name>A0A157Z741_9BURK</name>
<evidence type="ECO:0000259" key="2">
    <source>
        <dbReference type="Pfam" id="PF13439"/>
    </source>
</evidence>
<protein>
    <submittedName>
        <fullName evidence="3">Group 1 glycosyl transferase</fullName>
    </submittedName>
</protein>
<dbReference type="Proteomes" id="UP000054870">
    <property type="component" value="Unassembled WGS sequence"/>
</dbReference>
<dbReference type="AlphaFoldDB" id="A0A157Z741"/>
<gene>
    <name evidence="3" type="ORF">AWB75_00291</name>
</gene>
<feature type="domain" description="Glycosyl transferase family 1" evidence="1">
    <location>
        <begin position="178"/>
        <end position="306"/>
    </location>
</feature>
<keyword evidence="3" id="KW-0808">Transferase</keyword>
<accession>A0A157Z741</accession>
<dbReference type="Gene3D" id="3.40.50.2000">
    <property type="entry name" value="Glycogen Phosphorylase B"/>
    <property type="match status" value="2"/>
</dbReference>
<feature type="domain" description="Glycosyltransferase subfamily 4-like N-terminal" evidence="2">
    <location>
        <begin position="27"/>
        <end position="132"/>
    </location>
</feature>
<reference evidence="3" key="1">
    <citation type="submission" date="2016-01" db="EMBL/GenBank/DDBJ databases">
        <authorList>
            <person name="Peeters C."/>
        </authorList>
    </citation>
    <scope>NUCLEOTIDE SEQUENCE [LARGE SCALE GENOMIC DNA]</scope>
    <source>
        <strain evidence="3">LMG 29318</strain>
    </source>
</reference>
<dbReference type="CDD" id="cd03802">
    <property type="entry name" value="GT4_AviGT4-like"/>
    <property type="match status" value="1"/>
</dbReference>
<dbReference type="EMBL" id="FCOF02000001">
    <property type="protein sequence ID" value="SAK41139.1"/>
    <property type="molecule type" value="Genomic_DNA"/>
</dbReference>
<keyword evidence="4" id="KW-1185">Reference proteome</keyword>
<comment type="caution">
    <text evidence="3">The sequence shown here is derived from an EMBL/GenBank/DDBJ whole genome shotgun (WGS) entry which is preliminary data.</text>
</comment>
<evidence type="ECO:0000313" key="3">
    <source>
        <dbReference type="EMBL" id="SAK41139.1"/>
    </source>
</evidence>
<proteinExistence type="predicted"/>
<dbReference type="Pfam" id="PF13439">
    <property type="entry name" value="Glyco_transf_4"/>
    <property type="match status" value="1"/>
</dbReference>
<dbReference type="PANTHER" id="PTHR12526">
    <property type="entry name" value="GLYCOSYLTRANSFERASE"/>
    <property type="match status" value="1"/>
</dbReference>
<dbReference type="SUPFAM" id="SSF53756">
    <property type="entry name" value="UDP-Glycosyltransferase/glycogen phosphorylase"/>
    <property type="match status" value="1"/>
</dbReference>
<sequence>MPKQQESHVMRIAQIAPLHEAVPPKFYGGTERVVSYLTDALVDLGHDVTLFASGDSQTKATLEAAWPRALRLDPTIRDALAPHMLLLENVRARAHEFDVLHFHLDYMPFPLFTQMDTPFVTTLHGRLDLPELQPIFNTFTKASVISISDNQRAPLPQANWLNTVYHGLPDGLLTPQPHKKPEYLAFLGRICPEKRADLAIKIAAQSGLPLKIAAKVDKADQEYFKSTIEPLLSEAHVEFIGEINEAQKPEFLSGAKALLFPIDWNEPFGLVMIEAMACGTPVIAFNRGSVPEVIDHGVTGFICEDVHGAVGALQRLDELSRTEIRAQFERRFSARTMAQNYVETYTAMLQAAKRPVLRQVAVG</sequence>
<dbReference type="Pfam" id="PF00534">
    <property type="entry name" value="Glycos_transf_1"/>
    <property type="match status" value="1"/>
</dbReference>
<evidence type="ECO:0000259" key="1">
    <source>
        <dbReference type="Pfam" id="PF00534"/>
    </source>
</evidence>